<dbReference type="InterPro" id="IPR036305">
    <property type="entry name" value="RGS_sf"/>
</dbReference>
<gene>
    <name evidence="2" type="ORF">TTEB3V08_LOCUS6498</name>
</gene>
<reference evidence="2" key="1">
    <citation type="submission" date="2020-11" db="EMBL/GenBank/DDBJ databases">
        <authorList>
            <person name="Tran Van P."/>
        </authorList>
    </citation>
    <scope>NUCLEOTIDE SEQUENCE</scope>
</reference>
<dbReference type="PROSITE" id="PS50132">
    <property type="entry name" value="RGS"/>
    <property type="match status" value="1"/>
</dbReference>
<evidence type="ECO:0000259" key="1">
    <source>
        <dbReference type="PROSITE" id="PS50132"/>
    </source>
</evidence>
<accession>A0A7R9IHN5</accession>
<proteinExistence type="predicted"/>
<dbReference type="EMBL" id="OE002323">
    <property type="protein sequence ID" value="CAD7458519.1"/>
    <property type="molecule type" value="Genomic_DNA"/>
</dbReference>
<dbReference type="AlphaFoldDB" id="A0A7R9IHN5"/>
<sequence>MGTSPRPPSSPERDSDLDLPVLGYLLFKDFCENVAEEPVPQLKFYEEAPLFNCCSSLPPRVAKGRDGRNQYLSSHSWKVRRGPRAIDPFDWGTMYRCYYLISLNYSEGLD</sequence>
<feature type="domain" description="RGS" evidence="1">
    <location>
        <begin position="22"/>
        <end position="73"/>
    </location>
</feature>
<organism evidence="2">
    <name type="scientific">Timema tahoe</name>
    <dbReference type="NCBI Taxonomy" id="61484"/>
    <lineage>
        <taxon>Eukaryota</taxon>
        <taxon>Metazoa</taxon>
        <taxon>Ecdysozoa</taxon>
        <taxon>Arthropoda</taxon>
        <taxon>Hexapoda</taxon>
        <taxon>Insecta</taxon>
        <taxon>Pterygota</taxon>
        <taxon>Neoptera</taxon>
        <taxon>Polyneoptera</taxon>
        <taxon>Phasmatodea</taxon>
        <taxon>Timematodea</taxon>
        <taxon>Timematoidea</taxon>
        <taxon>Timematidae</taxon>
        <taxon>Timema</taxon>
    </lineage>
</organism>
<name>A0A7R9IHN5_9NEOP</name>
<dbReference type="InterPro" id="IPR016137">
    <property type="entry name" value="RGS"/>
</dbReference>
<dbReference type="SUPFAM" id="SSF48097">
    <property type="entry name" value="Regulator of G-protein signaling, RGS"/>
    <property type="match status" value="1"/>
</dbReference>
<evidence type="ECO:0000313" key="2">
    <source>
        <dbReference type="EMBL" id="CAD7458519.1"/>
    </source>
</evidence>
<protein>
    <recommendedName>
        <fullName evidence="1">RGS domain-containing protein</fullName>
    </recommendedName>
</protein>